<dbReference type="PANTHER" id="PTHR40021:SF1">
    <property type="entry name" value="DEFECT AT LOW TEMPERATURE PROTEIN 1"/>
    <property type="match status" value="1"/>
</dbReference>
<evidence type="ECO:0000256" key="4">
    <source>
        <dbReference type="ARBA" id="ARBA00022692"/>
    </source>
</evidence>
<proteinExistence type="inferred from homology"/>
<dbReference type="EMBL" id="JARVKF010000421">
    <property type="protein sequence ID" value="KAK9414894.1"/>
    <property type="molecule type" value="Genomic_DNA"/>
</dbReference>
<evidence type="ECO:0000313" key="9">
    <source>
        <dbReference type="EMBL" id="KAK9414894.1"/>
    </source>
</evidence>
<evidence type="ECO:0000256" key="6">
    <source>
        <dbReference type="ARBA" id="ARBA00023136"/>
    </source>
</evidence>
<keyword evidence="6 7" id="KW-0472">Membrane</keyword>
<reference evidence="9 10" key="1">
    <citation type="journal article" date="2024" name="J. Plant Pathol.">
        <title>Sequence and assembly of the genome of Seiridium unicorne, isolate CBS 538.82, causal agent of cypress canker disease.</title>
        <authorList>
            <person name="Scali E."/>
            <person name="Rocca G.D."/>
            <person name="Danti R."/>
            <person name="Garbelotto M."/>
            <person name="Barberini S."/>
            <person name="Baroncelli R."/>
            <person name="Emiliani G."/>
        </authorList>
    </citation>
    <scope>NUCLEOTIDE SEQUENCE [LARGE SCALE GENOMIC DNA]</scope>
    <source>
        <strain evidence="9 10">BM-138-508</strain>
    </source>
</reference>
<evidence type="ECO:0000256" key="1">
    <source>
        <dbReference type="ARBA" id="ARBA00002489"/>
    </source>
</evidence>
<organism evidence="9 10">
    <name type="scientific">Seiridium unicorne</name>
    <dbReference type="NCBI Taxonomy" id="138068"/>
    <lineage>
        <taxon>Eukaryota</taxon>
        <taxon>Fungi</taxon>
        <taxon>Dikarya</taxon>
        <taxon>Ascomycota</taxon>
        <taxon>Pezizomycotina</taxon>
        <taxon>Sordariomycetes</taxon>
        <taxon>Xylariomycetidae</taxon>
        <taxon>Amphisphaeriales</taxon>
        <taxon>Sporocadaceae</taxon>
        <taxon>Seiridium</taxon>
    </lineage>
</organism>
<dbReference type="InterPro" id="IPR038869">
    <property type="entry name" value="DLT1"/>
</dbReference>
<comment type="similarity">
    <text evidence="2 7">Belongs to the DLT1 family.</text>
</comment>
<feature type="compositionally biased region" description="Low complexity" evidence="8">
    <location>
        <begin position="465"/>
        <end position="479"/>
    </location>
</feature>
<keyword evidence="4 7" id="KW-0812">Transmembrane</keyword>
<accession>A0ABR2UK59</accession>
<dbReference type="Proteomes" id="UP001408356">
    <property type="component" value="Unassembled WGS sequence"/>
</dbReference>
<evidence type="ECO:0000256" key="3">
    <source>
        <dbReference type="ARBA" id="ARBA00021353"/>
    </source>
</evidence>
<evidence type="ECO:0000256" key="8">
    <source>
        <dbReference type="SAM" id="MobiDB-lite"/>
    </source>
</evidence>
<evidence type="ECO:0000256" key="2">
    <source>
        <dbReference type="ARBA" id="ARBA00005550"/>
    </source>
</evidence>
<keyword evidence="5 7" id="KW-1133">Transmembrane helix</keyword>
<comment type="caution">
    <text evidence="9">The sequence shown here is derived from an EMBL/GenBank/DDBJ whole genome shotgun (WGS) entry which is preliminary data.</text>
</comment>
<sequence>MSHPRSTAQRIYHYIYNSVYVLLCIILAALILVTPGDAIRQTYFDTLQYTNIVIIAIAYLVTVLIVLFIYTLRLYVTRTVLASIPKSWVPTGKGDVKKDVREMINRELGRSAAIAWQARPKVGSAATIRQSNDMSAVMEEDTDDIAQQGSLDEEKVTRTSSNWLRHRKTGSVESEMGIDLPPTKPVWGKIEHPGWGSPESPDLANIQYITVLAELPNLIEAKAMSLAPRLPDSLDESALLDPEAVAALQRSGNMGMRIYVGRLVDLGVLESSRDIAEFLDVYERARFSTKPIPVAHFRRLMHLFAELLRSAKPLDRDVLETMRHMDEMYSDSEGASLMDNRSVRHARSHHNADIDDDAPQDTGPSTPARSLRTLDSDASPKATGSLSSRLRVRRPGMVGRNSSGNTRTQYGTAPTTPKSRAGHSTNISSRNQRLRSNSRGDSTRSSSSANSFAQTRRPFMGGSLGSSSQGSLRSASQGSEGSVIRLARHDDGGDLPYVLRVSDTF</sequence>
<evidence type="ECO:0000313" key="10">
    <source>
        <dbReference type="Proteomes" id="UP001408356"/>
    </source>
</evidence>
<feature type="transmembrane region" description="Helical" evidence="7">
    <location>
        <begin position="12"/>
        <end position="32"/>
    </location>
</feature>
<keyword evidence="10" id="KW-1185">Reference proteome</keyword>
<feature type="region of interest" description="Disordered" evidence="8">
    <location>
        <begin position="343"/>
        <end position="479"/>
    </location>
</feature>
<name>A0ABR2UK59_9PEZI</name>
<protein>
    <recommendedName>
        <fullName evidence="3 7">Defect at low temperature protein 1</fullName>
    </recommendedName>
</protein>
<gene>
    <name evidence="7" type="primary">DLT1</name>
    <name evidence="9" type="ORF">SUNI508_10837</name>
</gene>
<comment type="function">
    <text evidence="1 7">Required for growth under high-pressure and low-temperature conditions.</text>
</comment>
<dbReference type="PANTHER" id="PTHR40021">
    <property type="entry name" value="DEFECT AT LOW TEMPERATURE PROTEIN 1"/>
    <property type="match status" value="1"/>
</dbReference>
<evidence type="ECO:0000256" key="7">
    <source>
        <dbReference type="RuleBase" id="RU367100"/>
    </source>
</evidence>
<feature type="compositionally biased region" description="Low complexity" evidence="8">
    <location>
        <begin position="426"/>
        <end position="451"/>
    </location>
</feature>
<evidence type="ECO:0000256" key="5">
    <source>
        <dbReference type="ARBA" id="ARBA00022989"/>
    </source>
</evidence>
<feature type="transmembrane region" description="Helical" evidence="7">
    <location>
        <begin position="52"/>
        <end position="76"/>
    </location>
</feature>
<feature type="compositionally biased region" description="Polar residues" evidence="8">
    <location>
        <begin position="400"/>
        <end position="425"/>
    </location>
</feature>
<comment type="subcellular location">
    <subcellularLocation>
        <location evidence="7">Membrane</location>
        <topology evidence="7">Multi-pass membrane protein</topology>
    </subcellularLocation>
</comment>